<dbReference type="Proteomes" id="UP000276133">
    <property type="component" value="Unassembled WGS sequence"/>
</dbReference>
<comment type="caution">
    <text evidence="1">The sequence shown here is derived from an EMBL/GenBank/DDBJ whole genome shotgun (WGS) entry which is preliminary data.</text>
</comment>
<organism evidence="1 2">
    <name type="scientific">Brachionus plicatilis</name>
    <name type="common">Marine rotifer</name>
    <name type="synonym">Brachionus muelleri</name>
    <dbReference type="NCBI Taxonomy" id="10195"/>
    <lineage>
        <taxon>Eukaryota</taxon>
        <taxon>Metazoa</taxon>
        <taxon>Spiralia</taxon>
        <taxon>Gnathifera</taxon>
        <taxon>Rotifera</taxon>
        <taxon>Eurotatoria</taxon>
        <taxon>Monogononta</taxon>
        <taxon>Pseudotrocha</taxon>
        <taxon>Ploima</taxon>
        <taxon>Brachionidae</taxon>
        <taxon>Brachionus</taxon>
    </lineage>
</organism>
<dbReference type="EMBL" id="REGN01008244">
    <property type="protein sequence ID" value="RNA04073.1"/>
    <property type="molecule type" value="Genomic_DNA"/>
</dbReference>
<dbReference type="AlphaFoldDB" id="A0A3M7PYI2"/>
<name>A0A3M7PYI2_BRAPC</name>
<keyword evidence="2" id="KW-1185">Reference proteome</keyword>
<accession>A0A3M7PYI2</accession>
<gene>
    <name evidence="1" type="ORF">BpHYR1_054219</name>
</gene>
<reference evidence="1 2" key="1">
    <citation type="journal article" date="2018" name="Sci. Rep.">
        <title>Genomic signatures of local adaptation to the degree of environmental predictability in rotifers.</title>
        <authorList>
            <person name="Franch-Gras L."/>
            <person name="Hahn C."/>
            <person name="Garcia-Roger E.M."/>
            <person name="Carmona M.J."/>
            <person name="Serra M."/>
            <person name="Gomez A."/>
        </authorList>
    </citation>
    <scope>NUCLEOTIDE SEQUENCE [LARGE SCALE GENOMIC DNA]</scope>
    <source>
        <strain evidence="1">HYR1</strain>
    </source>
</reference>
<protein>
    <submittedName>
        <fullName evidence="1">Uncharacterized protein</fullName>
    </submittedName>
</protein>
<proteinExistence type="predicted"/>
<evidence type="ECO:0000313" key="1">
    <source>
        <dbReference type="EMBL" id="RNA04073.1"/>
    </source>
</evidence>
<evidence type="ECO:0000313" key="2">
    <source>
        <dbReference type="Proteomes" id="UP000276133"/>
    </source>
</evidence>
<sequence length="92" mass="11157">MLFDLAVKILQYSAKKVQQSILHYIAQDLMKDLWYRIWCDCKELPQPYGLTRLARVAWKSLSQIIIKSKTLNRFNNRRIFWTFKWKSSAFQK</sequence>